<dbReference type="OMA" id="SCEYLVF"/>
<dbReference type="Gramene" id="ONK76547">
    <property type="protein sequence ID" value="ONK76547"/>
    <property type="gene ID" value="A4U43_C03F29410"/>
</dbReference>
<dbReference type="PROSITE" id="PS51194">
    <property type="entry name" value="HELICASE_CTER"/>
    <property type="match status" value="1"/>
</dbReference>
<keyword evidence="1" id="KW-0547">Nucleotide-binding</keyword>
<dbReference type="Proteomes" id="UP000243459">
    <property type="component" value="Chromosome 3"/>
</dbReference>
<dbReference type="InterPro" id="IPR001650">
    <property type="entry name" value="Helicase_C-like"/>
</dbReference>
<keyword evidence="2" id="KW-0378">Hydrolase</keyword>
<dbReference type="Pfam" id="PF00271">
    <property type="entry name" value="Helicase_C"/>
    <property type="match status" value="1"/>
</dbReference>
<protein>
    <recommendedName>
        <fullName evidence="9">Helicase ATP-binding domain-containing protein</fullName>
    </recommendedName>
</protein>
<dbReference type="InterPro" id="IPR011545">
    <property type="entry name" value="DEAD/DEAH_box_helicase_dom"/>
</dbReference>
<evidence type="ECO:0008006" key="9">
    <source>
        <dbReference type="Google" id="ProtNLM"/>
    </source>
</evidence>
<dbReference type="Gene3D" id="3.40.50.300">
    <property type="entry name" value="P-loop containing nucleotide triphosphate hydrolases"/>
    <property type="match status" value="2"/>
</dbReference>
<keyword evidence="8" id="KW-1185">Reference proteome</keyword>
<dbReference type="InterPro" id="IPR050079">
    <property type="entry name" value="DEAD_box_RNA_helicase"/>
</dbReference>
<dbReference type="PROSITE" id="PS51192">
    <property type="entry name" value="HELICASE_ATP_BIND_1"/>
    <property type="match status" value="1"/>
</dbReference>
<evidence type="ECO:0000256" key="1">
    <source>
        <dbReference type="ARBA" id="ARBA00022741"/>
    </source>
</evidence>
<evidence type="ECO:0000259" key="6">
    <source>
        <dbReference type="PROSITE" id="PS51194"/>
    </source>
</evidence>
<keyword evidence="3" id="KW-0347">Helicase</keyword>
<dbReference type="Pfam" id="PF00270">
    <property type="entry name" value="DEAD"/>
    <property type="match status" value="1"/>
</dbReference>
<dbReference type="GO" id="GO:0003676">
    <property type="term" value="F:nucleic acid binding"/>
    <property type="evidence" value="ECO:0007669"/>
    <property type="project" value="InterPro"/>
</dbReference>
<evidence type="ECO:0000256" key="4">
    <source>
        <dbReference type="ARBA" id="ARBA00022840"/>
    </source>
</evidence>
<dbReference type="SUPFAM" id="SSF52540">
    <property type="entry name" value="P-loop containing nucleoside triphosphate hydrolases"/>
    <property type="match status" value="1"/>
</dbReference>
<dbReference type="GO" id="GO:0005524">
    <property type="term" value="F:ATP binding"/>
    <property type="evidence" value="ECO:0007669"/>
    <property type="project" value="UniProtKB-KW"/>
</dbReference>
<reference evidence="8" key="1">
    <citation type="journal article" date="2017" name="Nat. Commun.">
        <title>The asparagus genome sheds light on the origin and evolution of a young Y chromosome.</title>
        <authorList>
            <person name="Harkess A."/>
            <person name="Zhou J."/>
            <person name="Xu C."/>
            <person name="Bowers J.E."/>
            <person name="Van der Hulst R."/>
            <person name="Ayyampalayam S."/>
            <person name="Mercati F."/>
            <person name="Riccardi P."/>
            <person name="McKain M.R."/>
            <person name="Kakrana A."/>
            <person name="Tang H."/>
            <person name="Ray J."/>
            <person name="Groenendijk J."/>
            <person name="Arikit S."/>
            <person name="Mathioni S.M."/>
            <person name="Nakano M."/>
            <person name="Shan H."/>
            <person name="Telgmann-Rauber A."/>
            <person name="Kanno A."/>
            <person name="Yue Z."/>
            <person name="Chen H."/>
            <person name="Li W."/>
            <person name="Chen Y."/>
            <person name="Xu X."/>
            <person name="Zhang Y."/>
            <person name="Luo S."/>
            <person name="Chen H."/>
            <person name="Gao J."/>
            <person name="Mao Z."/>
            <person name="Pires J.C."/>
            <person name="Luo M."/>
            <person name="Kudrna D."/>
            <person name="Wing R.A."/>
            <person name="Meyers B.C."/>
            <person name="Yi K."/>
            <person name="Kong H."/>
            <person name="Lavrijsen P."/>
            <person name="Sunseri F."/>
            <person name="Falavigna A."/>
            <person name="Ye Y."/>
            <person name="Leebens-Mack J.H."/>
            <person name="Chen G."/>
        </authorList>
    </citation>
    <scope>NUCLEOTIDE SEQUENCE [LARGE SCALE GENOMIC DNA]</scope>
    <source>
        <strain evidence="8">cv. DH0086</strain>
    </source>
</reference>
<name>A0A5P1FGM1_ASPOF</name>
<feature type="domain" description="Helicase C-terminal" evidence="6">
    <location>
        <begin position="118"/>
        <end position="225"/>
    </location>
</feature>
<evidence type="ECO:0000256" key="2">
    <source>
        <dbReference type="ARBA" id="ARBA00022801"/>
    </source>
</evidence>
<dbReference type="AlphaFoldDB" id="A0A5P1FGM1"/>
<sequence>MEDQFDELALNPDVIIATPDGLMNYIIEAEGMSLRTVEYVVLDEADSLLSMGFAEQLQKILLQLSETRQTLVFCATLPKALAEVAKASLRDPKLLLLDEAISSDHLSLAFFTVRPDEKVAALLYLIREQIGLGQQTMIFVSTKYHVQFLNVLFRKDGIESSMLYSDMDQDDQDARKINISNFRDRKTTVLIVTDVAARGIDTPLIDNVVNWDFPLTPKSFVHRVG</sequence>
<accession>A0A5P1FGM1</accession>
<dbReference type="CDD" id="cd18787">
    <property type="entry name" value="SF2_C_DEAD"/>
    <property type="match status" value="1"/>
</dbReference>
<evidence type="ECO:0000313" key="7">
    <source>
        <dbReference type="EMBL" id="ONK76547.1"/>
    </source>
</evidence>
<dbReference type="EMBL" id="CM007383">
    <property type="protein sequence ID" value="ONK76547.1"/>
    <property type="molecule type" value="Genomic_DNA"/>
</dbReference>
<dbReference type="InterPro" id="IPR014001">
    <property type="entry name" value="Helicase_ATP-bd"/>
</dbReference>
<feature type="domain" description="Helicase ATP-binding" evidence="5">
    <location>
        <begin position="1"/>
        <end position="95"/>
    </location>
</feature>
<keyword evidence="4" id="KW-0067">ATP-binding</keyword>
<dbReference type="SMART" id="SM00490">
    <property type="entry name" value="HELICc"/>
    <property type="match status" value="1"/>
</dbReference>
<dbReference type="InterPro" id="IPR027417">
    <property type="entry name" value="P-loop_NTPase"/>
</dbReference>
<proteinExistence type="predicted"/>
<evidence type="ECO:0000256" key="3">
    <source>
        <dbReference type="ARBA" id="ARBA00022806"/>
    </source>
</evidence>
<dbReference type="GO" id="GO:0016787">
    <property type="term" value="F:hydrolase activity"/>
    <property type="evidence" value="ECO:0007669"/>
    <property type="project" value="UniProtKB-KW"/>
</dbReference>
<dbReference type="PANTHER" id="PTHR47959">
    <property type="entry name" value="ATP-DEPENDENT RNA HELICASE RHLE-RELATED"/>
    <property type="match status" value="1"/>
</dbReference>
<evidence type="ECO:0000313" key="8">
    <source>
        <dbReference type="Proteomes" id="UP000243459"/>
    </source>
</evidence>
<evidence type="ECO:0000259" key="5">
    <source>
        <dbReference type="PROSITE" id="PS51192"/>
    </source>
</evidence>
<dbReference type="GO" id="GO:0003724">
    <property type="term" value="F:RNA helicase activity"/>
    <property type="evidence" value="ECO:0007669"/>
    <property type="project" value="TreeGrafter"/>
</dbReference>
<organism evidence="7 8">
    <name type="scientific">Asparagus officinalis</name>
    <name type="common">Garden asparagus</name>
    <dbReference type="NCBI Taxonomy" id="4686"/>
    <lineage>
        <taxon>Eukaryota</taxon>
        <taxon>Viridiplantae</taxon>
        <taxon>Streptophyta</taxon>
        <taxon>Embryophyta</taxon>
        <taxon>Tracheophyta</taxon>
        <taxon>Spermatophyta</taxon>
        <taxon>Magnoliopsida</taxon>
        <taxon>Liliopsida</taxon>
        <taxon>Asparagales</taxon>
        <taxon>Asparagaceae</taxon>
        <taxon>Asparagoideae</taxon>
        <taxon>Asparagus</taxon>
    </lineage>
</organism>
<dbReference type="PANTHER" id="PTHR47959:SF8">
    <property type="entry name" value="RNA HELICASE"/>
    <property type="match status" value="1"/>
</dbReference>
<dbReference type="GO" id="GO:0005829">
    <property type="term" value="C:cytosol"/>
    <property type="evidence" value="ECO:0007669"/>
    <property type="project" value="TreeGrafter"/>
</dbReference>
<gene>
    <name evidence="7" type="ORF">A4U43_C03F29410</name>
</gene>